<dbReference type="CDD" id="cd00248">
    <property type="entry name" value="Mth938-like"/>
    <property type="match status" value="1"/>
</dbReference>
<dbReference type="InterPro" id="IPR007523">
    <property type="entry name" value="NDUFAF3/AAMDC"/>
</dbReference>
<name>A0A7W9L3L2_9HYPH</name>
<protein>
    <recommendedName>
        <fullName evidence="3">Mth938-like domain-containing protein</fullName>
    </recommendedName>
</protein>
<evidence type="ECO:0008006" key="3">
    <source>
        <dbReference type="Google" id="ProtNLM"/>
    </source>
</evidence>
<dbReference type="InterPro" id="IPR036748">
    <property type="entry name" value="MTH938-like_sf"/>
</dbReference>
<gene>
    <name evidence="1" type="ORF">GGQ63_003746</name>
</gene>
<dbReference type="PANTHER" id="PTHR21192:SF2">
    <property type="entry name" value="NADH DEHYDROGENASE [UBIQUINONE] 1 ALPHA SUBCOMPLEX ASSEMBLY FACTOR 3"/>
    <property type="match status" value="1"/>
</dbReference>
<organism evidence="1 2">
    <name type="scientific">Prosthecomicrobium pneumaticum</name>
    <dbReference type="NCBI Taxonomy" id="81895"/>
    <lineage>
        <taxon>Bacteria</taxon>
        <taxon>Pseudomonadati</taxon>
        <taxon>Pseudomonadota</taxon>
        <taxon>Alphaproteobacteria</taxon>
        <taxon>Hyphomicrobiales</taxon>
        <taxon>Kaistiaceae</taxon>
        <taxon>Prosthecomicrobium</taxon>
    </lineage>
</organism>
<accession>A0A7W9L3L2</accession>
<dbReference type="SUPFAM" id="SSF64076">
    <property type="entry name" value="MTH938-like"/>
    <property type="match status" value="1"/>
</dbReference>
<reference evidence="1 2" key="1">
    <citation type="submission" date="2020-08" db="EMBL/GenBank/DDBJ databases">
        <title>Genomic Encyclopedia of Type Strains, Phase IV (KMG-IV): sequencing the most valuable type-strain genomes for metagenomic binning, comparative biology and taxonomic classification.</title>
        <authorList>
            <person name="Goeker M."/>
        </authorList>
    </citation>
    <scope>NUCLEOTIDE SEQUENCE [LARGE SCALE GENOMIC DNA]</scope>
    <source>
        <strain evidence="1 2">DSM 16268</strain>
    </source>
</reference>
<evidence type="ECO:0000313" key="1">
    <source>
        <dbReference type="EMBL" id="MBB5754658.1"/>
    </source>
</evidence>
<dbReference type="Gene3D" id="3.40.1230.10">
    <property type="entry name" value="MTH938-like"/>
    <property type="match status" value="1"/>
</dbReference>
<dbReference type="Proteomes" id="UP000523821">
    <property type="component" value="Unassembled WGS sequence"/>
</dbReference>
<proteinExistence type="predicted"/>
<dbReference type="AlphaFoldDB" id="A0A7W9L3L2"/>
<sequence>MAHGLVVRDAHFPGRAPVDAYGDGGFRFAQMSHRGSILCLPSGIYGWPVTAASEVDAETLARVLEEAASIEVLLVGMGRDLVPLRPELRAALRERGVVADPMSTGAAVRTYNVLLSESRSVAAALIAVG</sequence>
<dbReference type="EMBL" id="JACHOO010000009">
    <property type="protein sequence ID" value="MBB5754658.1"/>
    <property type="molecule type" value="Genomic_DNA"/>
</dbReference>
<dbReference type="PANTHER" id="PTHR21192">
    <property type="entry name" value="NUCLEAR PROTEIN E3-3"/>
    <property type="match status" value="1"/>
</dbReference>
<keyword evidence="2" id="KW-1185">Reference proteome</keyword>
<comment type="caution">
    <text evidence="1">The sequence shown here is derived from an EMBL/GenBank/DDBJ whole genome shotgun (WGS) entry which is preliminary data.</text>
</comment>
<dbReference type="Pfam" id="PF04430">
    <property type="entry name" value="DUF498"/>
    <property type="match status" value="1"/>
</dbReference>
<evidence type="ECO:0000313" key="2">
    <source>
        <dbReference type="Proteomes" id="UP000523821"/>
    </source>
</evidence>
<dbReference type="RefSeq" id="WP_183858095.1">
    <property type="nucleotide sequence ID" value="NZ_JACHOO010000009.1"/>
</dbReference>